<evidence type="ECO:0000259" key="2">
    <source>
        <dbReference type="PROSITE" id="PS51145"/>
    </source>
</evidence>
<dbReference type="PROSITE" id="PS51145">
    <property type="entry name" value="ZU5"/>
    <property type="match status" value="1"/>
</dbReference>
<dbReference type="PROSITE" id="PS50093">
    <property type="entry name" value="PKD"/>
    <property type="match status" value="1"/>
</dbReference>
<evidence type="ECO:0000313" key="3">
    <source>
        <dbReference type="EMBL" id="MBO0953021.1"/>
    </source>
</evidence>
<dbReference type="SUPFAM" id="SSF49299">
    <property type="entry name" value="PKD domain"/>
    <property type="match status" value="1"/>
</dbReference>
<gene>
    <name evidence="3" type="ORF">J2I46_30895</name>
</gene>
<dbReference type="Gene3D" id="2.60.40.10">
    <property type="entry name" value="Immunoglobulins"/>
    <property type="match status" value="1"/>
</dbReference>
<dbReference type="InterPro" id="IPR000906">
    <property type="entry name" value="ZU5_dom"/>
</dbReference>
<dbReference type="InterPro" id="IPR000601">
    <property type="entry name" value="PKD_dom"/>
</dbReference>
<sequence>MNKLFPSPEAIRPRPWRLAFVYFLLFVSVTNCKHSTDPDVVETPSQIGQLTVGESKAGVSQQIGARGGVVQISDPASPLNGFKIEVPSGAYAENRVFNVSYAPLQKHDFGPDFTALSPLITVENGGDFAQLPMSISIPIQLPANHQACVFMFDDTGDFSVLPTRNLLPSQITVDASHFTQTTPAKGGRTGIEKGRKLLVVSSRTDILNAVKYNTGFKPGVDDWGFPNYGSYAYPDGLCSGMAVTSLWYFNYKRNQSGNGSLRTDKTLSNPYFEKPDDLFVKNRYWGLNDTGIKFASMVQVVKSSLISNFYKNIIGFIPDAYTYYNMAFYFKYNKNAKPDYMLINRKDGSGSHAILIVGKTVNGLLVADPNKTEVSELKFSNFTFEDYLATQNLNDLPSVYNGFYLIPEIDYKPVEEKWKEVENRTIGQGCFPDYSSYELITENKKTKFKNDLLIFSDFSLSNPNKSTKARLYAVDASNKVSPLGEDTVGKIYSIPNGTRKIGILATATTSRDCAGNEPTSKGFQWAGVTWYTVQAEKLTIKALEDISIENPGVINKSYGFIMEGNYTFPSGTVFSWNFGDGSSGLTYSGNNKAEHTFTKTGTYTIKLTILRPSGEEYVFKKDVKINYETSVNKIFFSLNGTKIDVPAEPVNMSGASIIYKVSLNSKVNTNPEYAIVIDKVANFTNKIGTYLIDDYFMYPLNWRASIWIKTKAPDGSIIQKSYGSLSGGQFKITYLDMTKNIIEGTFSFDARDPSSKEFIKITDGFFSNK</sequence>
<protein>
    <submittedName>
        <fullName evidence="3">PKD domain-containing protein</fullName>
    </submittedName>
</protein>
<comment type="caution">
    <text evidence="3">The sequence shown here is derived from an EMBL/GenBank/DDBJ whole genome shotgun (WGS) entry which is preliminary data.</text>
</comment>
<feature type="domain" description="PKD" evidence="1">
    <location>
        <begin position="569"/>
        <end position="625"/>
    </location>
</feature>
<proteinExistence type="predicted"/>
<dbReference type="CDD" id="cd00146">
    <property type="entry name" value="PKD"/>
    <property type="match status" value="1"/>
</dbReference>
<name>A0ABS3JSP6_9BACT</name>
<dbReference type="RefSeq" id="WP_207332973.1">
    <property type="nucleotide sequence ID" value="NZ_JAFMYW010000018.1"/>
</dbReference>
<evidence type="ECO:0000313" key="4">
    <source>
        <dbReference type="Proteomes" id="UP000664628"/>
    </source>
</evidence>
<dbReference type="EMBL" id="JAFMYW010000018">
    <property type="protein sequence ID" value="MBO0953021.1"/>
    <property type="molecule type" value="Genomic_DNA"/>
</dbReference>
<reference evidence="3 4" key="1">
    <citation type="submission" date="2021-03" db="EMBL/GenBank/DDBJ databases">
        <title>Fibrella sp. HMF5405 genome sequencing and assembly.</title>
        <authorList>
            <person name="Kang H."/>
            <person name="Kim H."/>
            <person name="Bae S."/>
            <person name="Joh K."/>
        </authorList>
    </citation>
    <scope>NUCLEOTIDE SEQUENCE [LARGE SCALE GENOMIC DNA]</scope>
    <source>
        <strain evidence="3 4">HMF5405</strain>
    </source>
</reference>
<evidence type="ECO:0000259" key="1">
    <source>
        <dbReference type="PROSITE" id="PS50093"/>
    </source>
</evidence>
<dbReference type="Pfam" id="PF18911">
    <property type="entry name" value="PKD_4"/>
    <property type="match status" value="1"/>
</dbReference>
<dbReference type="InterPro" id="IPR035986">
    <property type="entry name" value="PKD_dom_sf"/>
</dbReference>
<dbReference type="Proteomes" id="UP000664628">
    <property type="component" value="Unassembled WGS sequence"/>
</dbReference>
<feature type="domain" description="ZU5" evidence="2">
    <location>
        <begin position="57"/>
        <end position="164"/>
    </location>
</feature>
<accession>A0ABS3JSP6</accession>
<dbReference type="InterPro" id="IPR013783">
    <property type="entry name" value="Ig-like_fold"/>
</dbReference>
<keyword evidence="4" id="KW-1185">Reference proteome</keyword>
<organism evidence="3 4">
    <name type="scientific">Fibrella forsythiae</name>
    <dbReference type="NCBI Taxonomy" id="2817061"/>
    <lineage>
        <taxon>Bacteria</taxon>
        <taxon>Pseudomonadati</taxon>
        <taxon>Bacteroidota</taxon>
        <taxon>Cytophagia</taxon>
        <taxon>Cytophagales</taxon>
        <taxon>Spirosomataceae</taxon>
        <taxon>Fibrella</taxon>
    </lineage>
</organism>